<feature type="compositionally biased region" description="Polar residues" evidence="1">
    <location>
        <begin position="28"/>
        <end position="53"/>
    </location>
</feature>
<comment type="caution">
    <text evidence="2">The sequence shown here is derived from an EMBL/GenBank/DDBJ whole genome shotgun (WGS) entry which is preliminary data.</text>
</comment>
<reference evidence="2" key="1">
    <citation type="submission" date="2023-10" db="EMBL/GenBank/DDBJ databases">
        <title>Genome assemblies of two species of porcelain crab, Petrolisthes cinctipes and Petrolisthes manimaculis (Anomura: Porcellanidae).</title>
        <authorList>
            <person name="Angst P."/>
        </authorList>
    </citation>
    <scope>NUCLEOTIDE SEQUENCE</scope>
    <source>
        <strain evidence="2">PB745_01</strain>
        <tissue evidence="2">Gill</tissue>
    </source>
</reference>
<organism evidence="2 3">
    <name type="scientific">Petrolisthes cinctipes</name>
    <name type="common">Flat porcelain crab</name>
    <dbReference type="NCBI Taxonomy" id="88211"/>
    <lineage>
        <taxon>Eukaryota</taxon>
        <taxon>Metazoa</taxon>
        <taxon>Ecdysozoa</taxon>
        <taxon>Arthropoda</taxon>
        <taxon>Crustacea</taxon>
        <taxon>Multicrustacea</taxon>
        <taxon>Malacostraca</taxon>
        <taxon>Eumalacostraca</taxon>
        <taxon>Eucarida</taxon>
        <taxon>Decapoda</taxon>
        <taxon>Pleocyemata</taxon>
        <taxon>Anomura</taxon>
        <taxon>Galatheoidea</taxon>
        <taxon>Porcellanidae</taxon>
        <taxon>Petrolisthes</taxon>
    </lineage>
</organism>
<keyword evidence="3" id="KW-1185">Reference proteome</keyword>
<proteinExistence type="predicted"/>
<evidence type="ECO:0000313" key="3">
    <source>
        <dbReference type="Proteomes" id="UP001286313"/>
    </source>
</evidence>
<dbReference type="Proteomes" id="UP001286313">
    <property type="component" value="Unassembled WGS sequence"/>
</dbReference>
<dbReference type="EMBL" id="JAWQEG010005759">
    <property type="protein sequence ID" value="KAK3856901.1"/>
    <property type="molecule type" value="Genomic_DNA"/>
</dbReference>
<sequence length="99" mass="10804">MQNQHLTHSLASPDVCRFLPHASHDVCHSSSRLTHGNQGDRSQFRSTRLTASTPLRHPGKSPSLGGNTKHLWRGGGKEKAVEEEGEIQGEIKGEGRRGS</sequence>
<gene>
    <name evidence="2" type="ORF">Pcinc_036815</name>
</gene>
<name>A0AAE1EPD4_PETCI</name>
<feature type="compositionally biased region" description="Basic and acidic residues" evidence="1">
    <location>
        <begin position="89"/>
        <end position="99"/>
    </location>
</feature>
<dbReference type="AlphaFoldDB" id="A0AAE1EPD4"/>
<evidence type="ECO:0000313" key="2">
    <source>
        <dbReference type="EMBL" id="KAK3856901.1"/>
    </source>
</evidence>
<evidence type="ECO:0000256" key="1">
    <source>
        <dbReference type="SAM" id="MobiDB-lite"/>
    </source>
</evidence>
<protein>
    <submittedName>
        <fullName evidence="2">Uncharacterized protein</fullName>
    </submittedName>
</protein>
<feature type="region of interest" description="Disordered" evidence="1">
    <location>
        <begin position="27"/>
        <end position="99"/>
    </location>
</feature>
<accession>A0AAE1EPD4</accession>